<gene>
    <name evidence="7" type="ORF">Egran_06799</name>
</gene>
<dbReference type="InterPro" id="IPR029047">
    <property type="entry name" value="HSP70_peptide-bd_sf"/>
</dbReference>
<feature type="compositionally biased region" description="Low complexity" evidence="5">
    <location>
        <begin position="856"/>
        <end position="877"/>
    </location>
</feature>
<dbReference type="GO" id="GO:0140662">
    <property type="term" value="F:ATP-dependent protein folding chaperone"/>
    <property type="evidence" value="ECO:0007669"/>
    <property type="project" value="InterPro"/>
</dbReference>
<dbReference type="OrthoDB" id="10262720at2759"/>
<sequence>MSSFLTLFILLFASFSVPATAIGSAVLGIDLGTEYLKAALVKPGIPLEIVLTKDSKRKESAAVAFKPARESNVPFPERFYGGDALALTARFPDDVYANLKSLLGIPFNGGENAIVKIYKERYPALKFESAPGERGSVGLRSLKLGDEEGRHAFLVEELLAMQLKQIRANAEALAGKGSIIQDAVITYPPFYTAEEKRSIELAAELADLNVEALISDGLAVGLNYATSRTFPNISEGQKPEYHLVYNMGAGSTTATVLRFQSRTIKDVGRFNKTVQEVEVMGAGWDRTLGGDSLNQLIVDDMVAKFIEGKKLKDGITAIDVKSHGKTMARLWKDAEKARQVLSANIETGVSFEGLFEEDINFRYKITRTEFEKLAEKHAGRVGVPLQEALAVAGLNLNDLESVILHGGMVRTPFVQRQLERVCEGSSKLRTSVNADEAAVFGAAFKGAALSPSFRVKDIRTSDVASYAVKMKWTSDGKERQQKLFTPVSHVGVEKQVTVKNVDDFELRFYQQVPNSDDLVDLPLLGVETTNLTASVSQLEDKFGCMPANITTKISVHLSPIDGLPEVLSGSVSCEVENTEKKGSVVEDFKEFFGLGSKKGEQEPLNENESKEQEAIESVTLQEESSSTSTISSSETPVPSTDSSENKKPETQTKLEIIPVSLKATILGTPPLSLAELSRIKSRLAAFDAADRDRVLREEALNELEAFIYNTRDLIDKEGFIRVIKEEESSVLKERLELASEWLYGEGVDARTKDFQDKLKSLKEIVDPALKREKENSIRPSRMTLLEESLKGTKSVVEMLEKQIENDEAMFSSLLSATKSADSSVEASSLQASTSTTISLAESSTDAFADLDDDPYSTSKSSSSTTPTTTTPTAIPTAPVYSLYSPTELASLNKVYESVNTWFEKQRVLQEELTEADEPVLTVAEIDKRMRELERAMNRMYERMGATFKSGGKGSGDQYKPPKKNKKAAKKSGKKEKSQPTRKDEL</sequence>
<dbReference type="Proteomes" id="UP000243515">
    <property type="component" value="Unassembled WGS sequence"/>
</dbReference>
<dbReference type="Pfam" id="PF00012">
    <property type="entry name" value="HSP70"/>
    <property type="match status" value="1"/>
</dbReference>
<dbReference type="FunFam" id="1.20.1270.10:FF:000002">
    <property type="entry name" value="Heat shock 70 kDa protein 4"/>
    <property type="match status" value="1"/>
</dbReference>
<evidence type="ECO:0000256" key="4">
    <source>
        <dbReference type="ARBA" id="ARBA00023186"/>
    </source>
</evidence>
<organism evidence="7 8">
    <name type="scientific">Elaphomyces granulatus</name>
    <dbReference type="NCBI Taxonomy" id="519963"/>
    <lineage>
        <taxon>Eukaryota</taxon>
        <taxon>Fungi</taxon>
        <taxon>Dikarya</taxon>
        <taxon>Ascomycota</taxon>
        <taxon>Pezizomycotina</taxon>
        <taxon>Eurotiomycetes</taxon>
        <taxon>Eurotiomycetidae</taxon>
        <taxon>Eurotiales</taxon>
        <taxon>Elaphomycetaceae</taxon>
        <taxon>Elaphomyces</taxon>
    </lineage>
</organism>
<evidence type="ECO:0000256" key="2">
    <source>
        <dbReference type="ARBA" id="ARBA00022824"/>
    </source>
</evidence>
<dbReference type="PANTHER" id="PTHR45639:SF3">
    <property type="entry name" value="HYPOXIA UP-REGULATED PROTEIN 1"/>
    <property type="match status" value="1"/>
</dbReference>
<dbReference type="InterPro" id="IPR029048">
    <property type="entry name" value="HSP70_C_sf"/>
</dbReference>
<dbReference type="AlphaFoldDB" id="A0A232LMP4"/>
<keyword evidence="8" id="KW-1185">Reference proteome</keyword>
<feature type="compositionally biased region" description="Basic residues" evidence="5">
    <location>
        <begin position="960"/>
        <end position="973"/>
    </location>
</feature>
<keyword evidence="2" id="KW-0256">Endoplasmic reticulum</keyword>
<feature type="region of interest" description="Disordered" evidence="5">
    <location>
        <begin position="848"/>
        <end position="877"/>
    </location>
</feature>
<evidence type="ECO:0000256" key="6">
    <source>
        <dbReference type="SAM" id="SignalP"/>
    </source>
</evidence>
<accession>A0A232LMP4</accession>
<dbReference type="Gene3D" id="2.60.34.10">
    <property type="entry name" value="Substrate Binding Domain Of DNAk, Chain A, domain 1"/>
    <property type="match status" value="1"/>
</dbReference>
<dbReference type="Gene3D" id="3.30.420.40">
    <property type="match status" value="2"/>
</dbReference>
<dbReference type="GO" id="GO:0034663">
    <property type="term" value="C:endoplasmic reticulum chaperone complex"/>
    <property type="evidence" value="ECO:0007669"/>
    <property type="project" value="TreeGrafter"/>
</dbReference>
<dbReference type="Gene3D" id="1.20.1270.10">
    <property type="match status" value="1"/>
</dbReference>
<dbReference type="InterPro" id="IPR043129">
    <property type="entry name" value="ATPase_NBD"/>
</dbReference>
<feature type="compositionally biased region" description="Basic and acidic residues" evidence="5">
    <location>
        <begin position="597"/>
        <end position="613"/>
    </location>
</feature>
<dbReference type="SUPFAM" id="SSF100934">
    <property type="entry name" value="Heat shock protein 70kD (HSP70), C-terminal subdomain"/>
    <property type="match status" value="1"/>
</dbReference>
<dbReference type="PANTHER" id="PTHR45639">
    <property type="entry name" value="HSC70CB, ISOFORM G-RELATED"/>
    <property type="match status" value="1"/>
</dbReference>
<evidence type="ECO:0000313" key="7">
    <source>
        <dbReference type="EMBL" id="OXV05433.1"/>
    </source>
</evidence>
<dbReference type="CDD" id="cd10230">
    <property type="entry name" value="ASKHA_NBD_HSP70_HYOU1"/>
    <property type="match status" value="1"/>
</dbReference>
<evidence type="ECO:0000313" key="8">
    <source>
        <dbReference type="Proteomes" id="UP000243515"/>
    </source>
</evidence>
<feature type="region of interest" description="Disordered" evidence="5">
    <location>
        <begin position="596"/>
        <end position="651"/>
    </location>
</feature>
<keyword evidence="3" id="KW-0067">ATP-binding</keyword>
<feature type="compositionally biased region" description="Low complexity" evidence="5">
    <location>
        <begin position="616"/>
        <end position="640"/>
    </location>
</feature>
<dbReference type="Gene3D" id="3.30.30.30">
    <property type="match status" value="1"/>
</dbReference>
<feature type="compositionally biased region" description="Basic and acidic residues" evidence="5">
    <location>
        <begin position="974"/>
        <end position="985"/>
    </location>
</feature>
<dbReference type="GO" id="GO:0005524">
    <property type="term" value="F:ATP binding"/>
    <property type="evidence" value="ECO:0007669"/>
    <property type="project" value="UniProtKB-KW"/>
</dbReference>
<keyword evidence="1" id="KW-0547">Nucleotide-binding</keyword>
<dbReference type="SUPFAM" id="SSF53067">
    <property type="entry name" value="Actin-like ATPase domain"/>
    <property type="match status" value="2"/>
</dbReference>
<dbReference type="Gene3D" id="3.90.640.10">
    <property type="entry name" value="Actin, Chain A, domain 4"/>
    <property type="match status" value="1"/>
</dbReference>
<keyword evidence="6" id="KW-0732">Signal</keyword>
<dbReference type="GO" id="GO:0030968">
    <property type="term" value="P:endoplasmic reticulum unfolded protein response"/>
    <property type="evidence" value="ECO:0007669"/>
    <property type="project" value="TreeGrafter"/>
</dbReference>
<dbReference type="EMBL" id="NPHW01006981">
    <property type="protein sequence ID" value="OXV05433.1"/>
    <property type="molecule type" value="Genomic_DNA"/>
</dbReference>
<reference evidence="7 8" key="1">
    <citation type="journal article" date="2015" name="Environ. Microbiol.">
        <title>Metagenome sequence of Elaphomyces granulatus from sporocarp tissue reveals Ascomycota ectomycorrhizal fingerprints of genome expansion and a Proteobacteria-rich microbiome.</title>
        <authorList>
            <person name="Quandt C.A."/>
            <person name="Kohler A."/>
            <person name="Hesse C.N."/>
            <person name="Sharpton T.J."/>
            <person name="Martin F."/>
            <person name="Spatafora J.W."/>
        </authorList>
    </citation>
    <scope>NUCLEOTIDE SEQUENCE [LARGE SCALE GENOMIC DNA]</scope>
    <source>
        <strain evidence="7 8">OSC145934</strain>
    </source>
</reference>
<keyword evidence="4" id="KW-0143">Chaperone</keyword>
<evidence type="ECO:0000256" key="3">
    <source>
        <dbReference type="ARBA" id="ARBA00022840"/>
    </source>
</evidence>
<name>A0A232LMP4_9EURO</name>
<feature type="region of interest" description="Disordered" evidence="5">
    <location>
        <begin position="943"/>
        <end position="985"/>
    </location>
</feature>
<dbReference type="FunFam" id="3.90.640.10:FF:000039">
    <property type="entry name" value="Hsp70 family chaperone Lhs1/Orp150"/>
    <property type="match status" value="1"/>
</dbReference>
<protein>
    <submittedName>
        <fullName evidence="7">Uncharacterized protein</fullName>
    </submittedName>
</protein>
<feature type="chain" id="PRO_5012421026" evidence="6">
    <location>
        <begin position="22"/>
        <end position="985"/>
    </location>
</feature>
<proteinExistence type="predicted"/>
<dbReference type="InterPro" id="IPR013126">
    <property type="entry name" value="Hsp_70_fam"/>
</dbReference>
<feature type="signal peptide" evidence="6">
    <location>
        <begin position="1"/>
        <end position="21"/>
    </location>
</feature>
<evidence type="ECO:0000256" key="1">
    <source>
        <dbReference type="ARBA" id="ARBA00022741"/>
    </source>
</evidence>
<evidence type="ECO:0000256" key="5">
    <source>
        <dbReference type="SAM" id="MobiDB-lite"/>
    </source>
</evidence>
<dbReference type="PRINTS" id="PR00301">
    <property type="entry name" value="HEATSHOCK70"/>
</dbReference>
<comment type="caution">
    <text evidence="7">The sequence shown here is derived from an EMBL/GenBank/DDBJ whole genome shotgun (WGS) entry which is preliminary data.</text>
</comment>